<gene>
    <name evidence="1" type="ORF">BD626DRAFT_481240</name>
</gene>
<protein>
    <submittedName>
        <fullName evidence="1">Uncharacterized protein</fullName>
    </submittedName>
</protein>
<proteinExistence type="predicted"/>
<keyword evidence="2" id="KW-1185">Reference proteome</keyword>
<reference evidence="1 2" key="1">
    <citation type="journal article" date="2019" name="New Phytol.">
        <title>Comparative genomics reveals unique wood-decay strategies and fruiting body development in the Schizophyllaceae.</title>
        <authorList>
            <person name="Almasi E."/>
            <person name="Sahu N."/>
            <person name="Krizsan K."/>
            <person name="Balint B."/>
            <person name="Kovacs G.M."/>
            <person name="Kiss B."/>
            <person name="Cseklye J."/>
            <person name="Drula E."/>
            <person name="Henrissat B."/>
            <person name="Nagy I."/>
            <person name="Chovatia M."/>
            <person name="Adam C."/>
            <person name="LaButti K."/>
            <person name="Lipzen A."/>
            <person name="Riley R."/>
            <person name="Grigoriev I.V."/>
            <person name="Nagy L.G."/>
        </authorList>
    </citation>
    <scope>NUCLEOTIDE SEQUENCE [LARGE SCALE GENOMIC DNA]</scope>
    <source>
        <strain evidence="1 2">NL-1724</strain>
    </source>
</reference>
<name>A0A550CU03_9AGAR</name>
<comment type="caution">
    <text evidence="1">The sequence shown here is derived from an EMBL/GenBank/DDBJ whole genome shotgun (WGS) entry which is preliminary data.</text>
</comment>
<sequence length="110" mass="12226">MASVARAAVALGTARKNPAAAGKIPSTWGRRGRDTICDPHLWDKRRTVRDECWVHVFKNWSASGWPSLSSRYVTFVLAGSSVDRGRAKGRDRWHCGHIGKKPSFDFLATC</sequence>
<dbReference type="EMBL" id="VDMD01000002">
    <property type="protein sequence ID" value="TRM68264.1"/>
    <property type="molecule type" value="Genomic_DNA"/>
</dbReference>
<dbReference type="Proteomes" id="UP000320762">
    <property type="component" value="Unassembled WGS sequence"/>
</dbReference>
<organism evidence="1 2">
    <name type="scientific">Schizophyllum amplum</name>
    <dbReference type="NCBI Taxonomy" id="97359"/>
    <lineage>
        <taxon>Eukaryota</taxon>
        <taxon>Fungi</taxon>
        <taxon>Dikarya</taxon>
        <taxon>Basidiomycota</taxon>
        <taxon>Agaricomycotina</taxon>
        <taxon>Agaricomycetes</taxon>
        <taxon>Agaricomycetidae</taxon>
        <taxon>Agaricales</taxon>
        <taxon>Schizophyllaceae</taxon>
        <taxon>Schizophyllum</taxon>
    </lineage>
</organism>
<evidence type="ECO:0000313" key="2">
    <source>
        <dbReference type="Proteomes" id="UP000320762"/>
    </source>
</evidence>
<evidence type="ECO:0000313" key="1">
    <source>
        <dbReference type="EMBL" id="TRM68264.1"/>
    </source>
</evidence>
<dbReference type="AlphaFoldDB" id="A0A550CU03"/>
<accession>A0A550CU03</accession>